<feature type="compositionally biased region" description="Low complexity" evidence="1">
    <location>
        <begin position="433"/>
        <end position="444"/>
    </location>
</feature>
<protein>
    <submittedName>
        <fullName evidence="3">Concanavalin A-like lectin/glucanase domain-containing protein</fullName>
    </submittedName>
</protein>
<feature type="compositionally biased region" description="Polar residues" evidence="1">
    <location>
        <begin position="357"/>
        <end position="366"/>
    </location>
</feature>
<accession>A0A9P9JM49</accession>
<dbReference type="AlphaFoldDB" id="A0A9P9JM49"/>
<sequence length="444" mass="46599">MDIAIKSYGSNRDNDITISSDSVRFFGYPCESMGSPMIWSHSSHVVTYPTGLNALQTLDPPLLVTQALDASPPICIADDCNPVEETGCDANNGLTSSTYSVDFTSGADDDNWESVGGGDVEYSDSGAEFTITEKGDSPTLQTSWYIFFGRVEVHARAASGTGIVSCVVLLSDDYDEIDWEWLGGYPDEVQTNYFGRGISTSSGRDTVEAVDDAQNTSHNYTLNWTEESLSWYLDGTLLRTVNYADASNGDEYPQTPSRVKLGIWAGGDSDNSEGTISWAGGETDYDTGPYTMIVESVDITNFNPAESYTYSDQTGDYTSIEFDAASNTENEDSDTTTSTGSAKPSATTPASSITTTFNSTDPSAVESTAAAGSHIADSDDSGSGDSNSGSNDSGSATGTINSGSKNSDQSFGGFDGGHGRNHGNGLGKLVGKSSASDGVSGTSS</sequence>
<name>A0A9P9JM49_9HYPO</name>
<feature type="domain" description="GH16" evidence="2">
    <location>
        <begin position="97"/>
        <end position="287"/>
    </location>
</feature>
<evidence type="ECO:0000256" key="1">
    <source>
        <dbReference type="SAM" id="MobiDB-lite"/>
    </source>
</evidence>
<dbReference type="PANTHER" id="PTHR10963:SF68">
    <property type="entry name" value="GLYCOSIDASE CRH1-RELATED"/>
    <property type="match status" value="1"/>
</dbReference>
<dbReference type="GO" id="GO:0004553">
    <property type="term" value="F:hydrolase activity, hydrolyzing O-glycosyl compounds"/>
    <property type="evidence" value="ECO:0007669"/>
    <property type="project" value="InterPro"/>
</dbReference>
<comment type="caution">
    <text evidence="3">The sequence shown here is derived from an EMBL/GenBank/DDBJ whole genome shotgun (WGS) entry which is preliminary data.</text>
</comment>
<dbReference type="InterPro" id="IPR000757">
    <property type="entry name" value="Beta-glucanase-like"/>
</dbReference>
<dbReference type="Pfam" id="PF00722">
    <property type="entry name" value="Glyco_hydro_16"/>
    <property type="match status" value="1"/>
</dbReference>
<dbReference type="EMBL" id="JAGMUV010000001">
    <property type="protein sequence ID" value="KAH7175285.1"/>
    <property type="molecule type" value="Genomic_DNA"/>
</dbReference>
<dbReference type="CDD" id="cd02183">
    <property type="entry name" value="GH16_fungal_CRH1_transglycosylase"/>
    <property type="match status" value="1"/>
</dbReference>
<dbReference type="InterPro" id="IPR013320">
    <property type="entry name" value="ConA-like_dom_sf"/>
</dbReference>
<dbReference type="GO" id="GO:0031505">
    <property type="term" value="P:fungal-type cell wall organization"/>
    <property type="evidence" value="ECO:0007669"/>
    <property type="project" value="TreeGrafter"/>
</dbReference>
<feature type="compositionally biased region" description="Polar residues" evidence="1">
    <location>
        <begin position="397"/>
        <end position="410"/>
    </location>
</feature>
<dbReference type="SUPFAM" id="SSF49899">
    <property type="entry name" value="Concanavalin A-like lectins/glucanases"/>
    <property type="match status" value="1"/>
</dbReference>
<dbReference type="Gene3D" id="2.60.120.200">
    <property type="match status" value="1"/>
</dbReference>
<gene>
    <name evidence="3" type="ORF">EDB81DRAFT_849554</name>
</gene>
<feature type="compositionally biased region" description="Low complexity" evidence="1">
    <location>
        <begin position="369"/>
        <end position="396"/>
    </location>
</feature>
<evidence type="ECO:0000259" key="2">
    <source>
        <dbReference type="PROSITE" id="PS51762"/>
    </source>
</evidence>
<dbReference type="OrthoDB" id="4781at2759"/>
<dbReference type="GO" id="GO:0016757">
    <property type="term" value="F:glycosyltransferase activity"/>
    <property type="evidence" value="ECO:0007669"/>
    <property type="project" value="TreeGrafter"/>
</dbReference>
<proteinExistence type="predicted"/>
<dbReference type="PANTHER" id="PTHR10963">
    <property type="entry name" value="GLYCOSYL HYDROLASE-RELATED"/>
    <property type="match status" value="1"/>
</dbReference>
<dbReference type="GO" id="GO:0005975">
    <property type="term" value="P:carbohydrate metabolic process"/>
    <property type="evidence" value="ECO:0007669"/>
    <property type="project" value="InterPro"/>
</dbReference>
<dbReference type="Proteomes" id="UP000738349">
    <property type="component" value="Unassembled WGS sequence"/>
</dbReference>
<feature type="compositionally biased region" description="Low complexity" evidence="1">
    <location>
        <begin position="335"/>
        <end position="356"/>
    </location>
</feature>
<evidence type="ECO:0000313" key="3">
    <source>
        <dbReference type="EMBL" id="KAH7175285.1"/>
    </source>
</evidence>
<organism evidence="3 4">
    <name type="scientific">Dactylonectria macrodidyma</name>
    <dbReference type="NCBI Taxonomy" id="307937"/>
    <lineage>
        <taxon>Eukaryota</taxon>
        <taxon>Fungi</taxon>
        <taxon>Dikarya</taxon>
        <taxon>Ascomycota</taxon>
        <taxon>Pezizomycotina</taxon>
        <taxon>Sordariomycetes</taxon>
        <taxon>Hypocreomycetidae</taxon>
        <taxon>Hypocreales</taxon>
        <taxon>Nectriaceae</taxon>
        <taxon>Dactylonectria</taxon>
    </lineage>
</organism>
<dbReference type="PROSITE" id="PS51762">
    <property type="entry name" value="GH16_2"/>
    <property type="match status" value="1"/>
</dbReference>
<reference evidence="3" key="1">
    <citation type="journal article" date="2021" name="Nat. Commun.">
        <title>Genetic determinants of endophytism in the Arabidopsis root mycobiome.</title>
        <authorList>
            <person name="Mesny F."/>
            <person name="Miyauchi S."/>
            <person name="Thiergart T."/>
            <person name="Pickel B."/>
            <person name="Atanasova L."/>
            <person name="Karlsson M."/>
            <person name="Huettel B."/>
            <person name="Barry K.W."/>
            <person name="Haridas S."/>
            <person name="Chen C."/>
            <person name="Bauer D."/>
            <person name="Andreopoulos W."/>
            <person name="Pangilinan J."/>
            <person name="LaButti K."/>
            <person name="Riley R."/>
            <person name="Lipzen A."/>
            <person name="Clum A."/>
            <person name="Drula E."/>
            <person name="Henrissat B."/>
            <person name="Kohler A."/>
            <person name="Grigoriev I.V."/>
            <person name="Martin F.M."/>
            <person name="Hacquard S."/>
        </authorList>
    </citation>
    <scope>NUCLEOTIDE SEQUENCE</scope>
    <source>
        <strain evidence="3">MPI-CAGE-AT-0147</strain>
    </source>
</reference>
<feature type="region of interest" description="Disordered" evidence="1">
    <location>
        <begin position="326"/>
        <end position="444"/>
    </location>
</feature>
<dbReference type="GO" id="GO:0009277">
    <property type="term" value="C:fungal-type cell wall"/>
    <property type="evidence" value="ECO:0007669"/>
    <property type="project" value="TreeGrafter"/>
</dbReference>
<keyword evidence="4" id="KW-1185">Reference proteome</keyword>
<dbReference type="InterPro" id="IPR050546">
    <property type="entry name" value="Glycosyl_Hydrlase_16"/>
</dbReference>
<evidence type="ECO:0000313" key="4">
    <source>
        <dbReference type="Proteomes" id="UP000738349"/>
    </source>
</evidence>